<reference evidence="3 4" key="1">
    <citation type="submission" date="2019-03" db="EMBL/GenBank/DDBJ databases">
        <title>Draft genome sequences of novel Actinobacteria.</title>
        <authorList>
            <person name="Sahin N."/>
            <person name="Ay H."/>
            <person name="Saygin H."/>
        </authorList>
    </citation>
    <scope>NUCLEOTIDE SEQUENCE [LARGE SCALE GENOMIC DNA]</scope>
    <source>
        <strain evidence="3 4">6K102</strain>
    </source>
</reference>
<evidence type="ECO:0000256" key="2">
    <source>
        <dbReference type="SAM" id="Phobius"/>
    </source>
</evidence>
<dbReference type="RefSeq" id="WP_132628278.1">
    <property type="nucleotide sequence ID" value="NZ_SMLD01000006.1"/>
</dbReference>
<evidence type="ECO:0000256" key="1">
    <source>
        <dbReference type="SAM" id="MobiDB-lite"/>
    </source>
</evidence>
<feature type="transmembrane region" description="Helical" evidence="2">
    <location>
        <begin position="73"/>
        <end position="91"/>
    </location>
</feature>
<sequence length="531" mass="56542">MDPIPVSPGDRSSRREPASDPPAVALGNASLLGLGYLMMGRRGLALGTGAVTVVLLAVLALVARVAWFEGVVLLWWAGVVAHGWWLAGGRLRPSEPVRKAGPVAVADWRGWVRPQRLVGLGTALVVLLAVGYLRFDASRIEQDAAAAHRRDDCTRALSILGGLWAGHRVADAPLTARAEDSIAACRLLVKAGRQAADDRLLAAGTLETYRAHPGALWQGAEGRRADLFLAQAAGELNTALTGDTKALAAGFGHLSQVLGEFAGQESEVGKVLDGFLGGLPVKDACDTKTITDWLAGRPAGGGVLDRAADVVPKVAPAAIVGCGDDLAKDKDWKQAKAQYEQLLDQYPEDDLVARAKKGKDRAGLQIELANVRRLLKGGDEPKYCAKPAPYRGAAPYRGKGPHRAMLFGRGDHKRKLPSSWLAKDPADAVLVICAGDTKDGAAVRTCPYNSTFAIGGIQNVTFRKRKIPVRVYELRTGKRVGPRSVQIGGSSCPPRIHYTYYGSVDTGPPPEKFVKSSKSDVRAAYRSLIKS</sequence>
<evidence type="ECO:0000313" key="3">
    <source>
        <dbReference type="EMBL" id="TDE59069.1"/>
    </source>
</evidence>
<organism evidence="3 4">
    <name type="scientific">Nonomuraea mesophila</name>
    <dbReference type="NCBI Taxonomy" id="2530382"/>
    <lineage>
        <taxon>Bacteria</taxon>
        <taxon>Bacillati</taxon>
        <taxon>Actinomycetota</taxon>
        <taxon>Actinomycetes</taxon>
        <taxon>Streptosporangiales</taxon>
        <taxon>Streptosporangiaceae</taxon>
        <taxon>Nonomuraea</taxon>
    </lineage>
</organism>
<keyword evidence="4" id="KW-1185">Reference proteome</keyword>
<dbReference type="Proteomes" id="UP000295136">
    <property type="component" value="Unassembled WGS sequence"/>
</dbReference>
<name>A0A4R5FW79_9ACTN</name>
<feature type="transmembrane region" description="Helical" evidence="2">
    <location>
        <begin position="44"/>
        <end position="67"/>
    </location>
</feature>
<accession>A0A4R5FW79</accession>
<proteinExistence type="predicted"/>
<comment type="caution">
    <text evidence="3">The sequence shown here is derived from an EMBL/GenBank/DDBJ whole genome shotgun (WGS) entry which is preliminary data.</text>
</comment>
<keyword evidence="2" id="KW-1133">Transmembrane helix</keyword>
<feature type="region of interest" description="Disordered" evidence="1">
    <location>
        <begin position="1"/>
        <end position="21"/>
    </location>
</feature>
<evidence type="ECO:0000313" key="4">
    <source>
        <dbReference type="Proteomes" id="UP000295136"/>
    </source>
</evidence>
<dbReference type="EMBL" id="SMLD01000006">
    <property type="protein sequence ID" value="TDE59069.1"/>
    <property type="molecule type" value="Genomic_DNA"/>
</dbReference>
<keyword evidence="2" id="KW-0472">Membrane</keyword>
<gene>
    <name evidence="3" type="ORF">E1295_03975</name>
</gene>
<dbReference type="AlphaFoldDB" id="A0A4R5FW79"/>
<protein>
    <submittedName>
        <fullName evidence="3">Uncharacterized protein</fullName>
    </submittedName>
</protein>
<keyword evidence="2" id="KW-0812">Transmembrane</keyword>